<feature type="transmembrane region" description="Helical" evidence="1">
    <location>
        <begin position="82"/>
        <end position="98"/>
    </location>
</feature>
<keyword evidence="1" id="KW-1133">Transmembrane helix</keyword>
<evidence type="ECO:0000256" key="1">
    <source>
        <dbReference type="SAM" id="Phobius"/>
    </source>
</evidence>
<reference evidence="3" key="2">
    <citation type="submission" date="2016-01" db="EMBL/GenBank/DDBJ databases">
        <title>First complete genome sequence of a species in the genus Microterricola, an extremophilic cold active enzyme producing strain ERGS5:02 isolated from Sikkim Himalaya.</title>
        <authorList>
            <person name="Kumar R."/>
            <person name="Singh D."/>
            <person name="Swarnkar M.K."/>
        </authorList>
    </citation>
    <scope>NUCLEOTIDE SEQUENCE [LARGE SCALE GENOMIC DNA]</scope>
    <source>
        <strain evidence="3">ERGS5:02</strain>
    </source>
</reference>
<evidence type="ECO:0000313" key="2">
    <source>
        <dbReference type="EMBL" id="AMB58796.1"/>
    </source>
</evidence>
<dbReference type="EMBL" id="CP014145">
    <property type="protein sequence ID" value="AMB58796.1"/>
    <property type="molecule type" value="Genomic_DNA"/>
</dbReference>
<dbReference type="OrthoDB" id="4981655at2"/>
<name>A0A0X8E4E0_9MICO</name>
<dbReference type="Proteomes" id="UP000058305">
    <property type="component" value="Chromosome"/>
</dbReference>
<accession>A0A0X8E4E0</accession>
<dbReference type="RefSeq" id="WP_067227622.1">
    <property type="nucleotide sequence ID" value="NZ_CP014145.1"/>
</dbReference>
<keyword evidence="3" id="KW-1185">Reference proteome</keyword>
<feature type="transmembrane region" description="Helical" evidence="1">
    <location>
        <begin position="55"/>
        <end position="75"/>
    </location>
</feature>
<evidence type="ECO:0000313" key="3">
    <source>
        <dbReference type="Proteomes" id="UP000058305"/>
    </source>
</evidence>
<keyword evidence="1" id="KW-0812">Transmembrane</keyword>
<feature type="transmembrane region" description="Helical" evidence="1">
    <location>
        <begin position="12"/>
        <end position="35"/>
    </location>
</feature>
<feature type="transmembrane region" description="Helical" evidence="1">
    <location>
        <begin position="104"/>
        <end position="125"/>
    </location>
</feature>
<dbReference type="AlphaFoldDB" id="A0A0X8E4E0"/>
<keyword evidence="1" id="KW-0472">Membrane</keyword>
<proteinExistence type="predicted"/>
<reference evidence="2 3" key="1">
    <citation type="journal article" date="2016" name="J. Biotechnol.">
        <title>First complete genome sequence of a species in the genus Microterricola, an extremophilic cold active enzyme producing bacterial strain ERGS5:02 isolated from Sikkim Himalaya.</title>
        <authorList>
            <person name="Himanshu"/>
            <person name="Swarnkar M.K."/>
            <person name="Singh D."/>
            <person name="Kumar R."/>
        </authorList>
    </citation>
    <scope>NUCLEOTIDE SEQUENCE [LARGE SCALE GENOMIC DNA]</scope>
    <source>
        <strain evidence="2 3">ERGS5:02</strain>
    </source>
</reference>
<organism evidence="2 3">
    <name type="scientific">Microterricola viridarii</name>
    <dbReference type="NCBI Taxonomy" id="412690"/>
    <lineage>
        <taxon>Bacteria</taxon>
        <taxon>Bacillati</taxon>
        <taxon>Actinomycetota</taxon>
        <taxon>Actinomycetes</taxon>
        <taxon>Micrococcales</taxon>
        <taxon>Microbacteriaceae</taxon>
        <taxon>Microterricola</taxon>
    </lineage>
</organism>
<protein>
    <submittedName>
        <fullName evidence="2">Uncharacterized protein</fullName>
    </submittedName>
</protein>
<sequence>MTTPETARPAGVTAVAVIAWVSGAGNVITGILLLLQVNNTTLVEGFGGSVPFLTLAIAVTILGAVILIVAGGLFSGINGARVVMTIFQVLSIAGAVWLTQLALWLIWVAVVSILISVAALVLLYIPSSNAYFRSDT</sequence>
<gene>
    <name evidence="2" type="ORF">AWU67_07890</name>
</gene>
<dbReference type="KEGG" id="mvd:AWU67_07890"/>